<dbReference type="EMBL" id="PFSK01000010">
    <property type="protein sequence ID" value="PJC23090.1"/>
    <property type="molecule type" value="Genomic_DNA"/>
</dbReference>
<evidence type="ECO:0000256" key="5">
    <source>
        <dbReference type="HAMAP-Rule" id="MF_00651"/>
    </source>
</evidence>
<organism evidence="7 8">
    <name type="scientific">candidate division WWE3 bacterium CG_4_9_14_0_2_um_filter_48_10</name>
    <dbReference type="NCBI Taxonomy" id="1975078"/>
    <lineage>
        <taxon>Bacteria</taxon>
        <taxon>Katanobacteria</taxon>
    </lineage>
</organism>
<evidence type="ECO:0000313" key="7">
    <source>
        <dbReference type="EMBL" id="PJC23090.1"/>
    </source>
</evidence>
<proteinExistence type="inferred from homology"/>
<dbReference type="SUPFAM" id="SSF53098">
    <property type="entry name" value="Ribonuclease H-like"/>
    <property type="match status" value="1"/>
</dbReference>
<comment type="subcellular location">
    <subcellularLocation>
        <location evidence="5">Cytoplasm</location>
    </subcellularLocation>
</comment>
<dbReference type="GO" id="GO:0004518">
    <property type="term" value="F:nuclease activity"/>
    <property type="evidence" value="ECO:0007669"/>
    <property type="project" value="UniProtKB-KW"/>
</dbReference>
<keyword evidence="1 5" id="KW-0963">Cytoplasm</keyword>
<dbReference type="InterPro" id="IPR037027">
    <property type="entry name" value="YqgF/RNaseH-like_dom_sf"/>
</dbReference>
<dbReference type="GO" id="GO:0005737">
    <property type="term" value="C:cytoplasm"/>
    <property type="evidence" value="ECO:0007669"/>
    <property type="project" value="UniProtKB-SubCell"/>
</dbReference>
<evidence type="ECO:0000256" key="2">
    <source>
        <dbReference type="ARBA" id="ARBA00022517"/>
    </source>
</evidence>
<accession>A0A2M8EK42</accession>
<comment type="similarity">
    <text evidence="5">Belongs to the YqgF HJR family.</text>
</comment>
<evidence type="ECO:0000256" key="3">
    <source>
        <dbReference type="ARBA" id="ARBA00022722"/>
    </source>
</evidence>
<dbReference type="Gene3D" id="3.30.420.140">
    <property type="entry name" value="YqgF/RNase H-like domain"/>
    <property type="match status" value="1"/>
</dbReference>
<dbReference type="CDD" id="cd16964">
    <property type="entry name" value="YqgF"/>
    <property type="match status" value="1"/>
</dbReference>
<keyword evidence="2 5" id="KW-0690">Ribosome biogenesis</keyword>
<dbReference type="EC" id="3.1.-.-" evidence="5"/>
<dbReference type="PANTHER" id="PTHR33317:SF4">
    <property type="entry name" value="POLYNUCLEOTIDYL TRANSFERASE, RIBONUCLEASE H-LIKE SUPERFAMILY PROTEIN"/>
    <property type="match status" value="1"/>
</dbReference>
<evidence type="ECO:0000259" key="6">
    <source>
        <dbReference type="SMART" id="SM00732"/>
    </source>
</evidence>
<gene>
    <name evidence="7" type="ORF">CO059_00585</name>
</gene>
<name>A0A2M8EK42_UNCKA</name>
<dbReference type="InterPro" id="IPR012337">
    <property type="entry name" value="RNaseH-like_sf"/>
</dbReference>
<dbReference type="PANTHER" id="PTHR33317">
    <property type="entry name" value="POLYNUCLEOTIDYL TRANSFERASE, RIBONUCLEASE H-LIKE SUPERFAMILY PROTEIN"/>
    <property type="match status" value="1"/>
</dbReference>
<evidence type="ECO:0000313" key="8">
    <source>
        <dbReference type="Proteomes" id="UP000228781"/>
    </source>
</evidence>
<comment type="caution">
    <text evidence="7">The sequence shown here is derived from an EMBL/GenBank/DDBJ whole genome shotgun (WGS) entry which is preliminary data.</text>
</comment>
<dbReference type="SMART" id="SM00732">
    <property type="entry name" value="YqgFc"/>
    <property type="match status" value="1"/>
</dbReference>
<dbReference type="InterPro" id="IPR005227">
    <property type="entry name" value="YqgF"/>
</dbReference>
<protein>
    <recommendedName>
        <fullName evidence="5">Putative pre-16S rRNA nuclease</fullName>
        <ecNumber evidence="5">3.1.-.-</ecNumber>
    </recommendedName>
</protein>
<evidence type="ECO:0000256" key="4">
    <source>
        <dbReference type="ARBA" id="ARBA00022801"/>
    </source>
</evidence>
<dbReference type="Proteomes" id="UP000228781">
    <property type="component" value="Unassembled WGS sequence"/>
</dbReference>
<dbReference type="Pfam" id="PF03652">
    <property type="entry name" value="RuvX"/>
    <property type="match status" value="1"/>
</dbReference>
<dbReference type="HAMAP" id="MF_00651">
    <property type="entry name" value="Nuclease_YqgF"/>
    <property type="match status" value="1"/>
</dbReference>
<comment type="function">
    <text evidence="5">Could be a nuclease involved in processing of the 5'-end of pre-16S rRNA.</text>
</comment>
<dbReference type="InterPro" id="IPR006641">
    <property type="entry name" value="YqgF/RNaseH-like_dom"/>
</dbReference>
<feature type="domain" description="YqgF/RNase H-like" evidence="6">
    <location>
        <begin position="1"/>
        <end position="87"/>
    </location>
</feature>
<keyword evidence="4 5" id="KW-0378">Hydrolase</keyword>
<keyword evidence="3 5" id="KW-0540">Nuclease</keyword>
<dbReference type="GO" id="GO:0016788">
    <property type="term" value="F:hydrolase activity, acting on ester bonds"/>
    <property type="evidence" value="ECO:0007669"/>
    <property type="project" value="UniProtKB-UniRule"/>
</dbReference>
<dbReference type="AlphaFoldDB" id="A0A2M8EK42"/>
<evidence type="ECO:0000256" key="1">
    <source>
        <dbReference type="ARBA" id="ARBA00022490"/>
    </source>
</evidence>
<dbReference type="GO" id="GO:0000967">
    <property type="term" value="P:rRNA 5'-end processing"/>
    <property type="evidence" value="ECO:0007669"/>
    <property type="project" value="UniProtKB-UniRule"/>
</dbReference>
<sequence>MKILGVDWGEKRIGLAIAEGSLAEPLGVVDSVEKLLEIAKKEGVERIVLGLPEGRHEKKVKELGRRLEKELGVEVIFRGEVLSTETALKVAIEVGRGKKARRRLDALAAAILLQEYLDSVGESR</sequence>
<reference evidence="8" key="1">
    <citation type="submission" date="2017-09" db="EMBL/GenBank/DDBJ databases">
        <title>Depth-based differentiation of microbial function through sediment-hosted aquifers and enrichment of novel symbionts in the deep terrestrial subsurface.</title>
        <authorList>
            <person name="Probst A.J."/>
            <person name="Ladd B."/>
            <person name="Jarett J.K."/>
            <person name="Geller-Mcgrath D.E."/>
            <person name="Sieber C.M.K."/>
            <person name="Emerson J.B."/>
            <person name="Anantharaman K."/>
            <person name="Thomas B.C."/>
            <person name="Malmstrom R."/>
            <person name="Stieglmeier M."/>
            <person name="Klingl A."/>
            <person name="Woyke T."/>
            <person name="Ryan C.M."/>
            <person name="Banfield J.F."/>
        </authorList>
    </citation>
    <scope>NUCLEOTIDE SEQUENCE [LARGE SCALE GENOMIC DNA]</scope>
</reference>